<feature type="compositionally biased region" description="Low complexity" evidence="1">
    <location>
        <begin position="228"/>
        <end position="237"/>
    </location>
</feature>
<feature type="compositionally biased region" description="Low complexity" evidence="1">
    <location>
        <begin position="99"/>
        <end position="116"/>
    </location>
</feature>
<name>B4FZA3_MAIZE</name>
<dbReference type="EMBL" id="BT042441">
    <property type="protein sequence ID" value="ACF87446.1"/>
    <property type="molecule type" value="mRNA"/>
</dbReference>
<proteinExistence type="evidence at transcript level"/>
<protein>
    <submittedName>
        <fullName evidence="2">Uncharacterized protein</fullName>
    </submittedName>
</protein>
<evidence type="ECO:0000313" key="2">
    <source>
        <dbReference type="EMBL" id="ACF87446.1"/>
    </source>
</evidence>
<feature type="compositionally biased region" description="Pro residues" evidence="1">
    <location>
        <begin position="149"/>
        <end position="166"/>
    </location>
</feature>
<feature type="compositionally biased region" description="Pro residues" evidence="1">
    <location>
        <begin position="188"/>
        <end position="199"/>
    </location>
</feature>
<sequence length="270" mass="28917">MRVSQHPSTATVLPASLPLRESSRSQQAPTPTVLVRTKAQLLIHGHVAEPRQPLVRRGQRHRAEQRRRIAVGWFHDAAVAEPVRGAEAARLEHVRAVPAEPPAAAEPGAVQRGSRPGVPPLPGPVRQDQGARPGVPLLRPSEPAGAVPLPAPPGLGQPGRPGGPPPRRLRGERGPPGVQPLRGARRAPLPPRGPRAPGPRPRRQLREEEAQEAAAAAGRQQRRPSRPRAPAAAAAPAARRRRLLSLRCSIVASTARSLVRTYVRSPIWPV</sequence>
<reference evidence="2" key="1">
    <citation type="journal article" date="2009" name="PLoS Genet.">
        <title>Sequencing, mapping, and analysis of 27,455 maize full-length cDNAs.</title>
        <authorList>
            <person name="Soderlund C."/>
            <person name="Descour A."/>
            <person name="Kudrna D."/>
            <person name="Bomhoff M."/>
            <person name="Boyd L."/>
            <person name="Currie J."/>
            <person name="Angelova A."/>
            <person name="Collura K."/>
            <person name="Wissotski M."/>
            <person name="Ashley E."/>
            <person name="Morrow D."/>
            <person name="Fernandes J."/>
            <person name="Walbot V."/>
            <person name="Yu Y."/>
        </authorList>
    </citation>
    <scope>NUCLEOTIDE SEQUENCE</scope>
    <source>
        <strain evidence="2">B73</strain>
    </source>
</reference>
<accession>B4FZA3</accession>
<dbReference type="AlphaFoldDB" id="B4FZA3"/>
<feature type="region of interest" description="Disordered" evidence="1">
    <location>
        <begin position="99"/>
        <end position="238"/>
    </location>
</feature>
<organism evidence="2">
    <name type="scientific">Zea mays</name>
    <name type="common">Maize</name>
    <dbReference type="NCBI Taxonomy" id="4577"/>
    <lineage>
        <taxon>Eukaryota</taxon>
        <taxon>Viridiplantae</taxon>
        <taxon>Streptophyta</taxon>
        <taxon>Embryophyta</taxon>
        <taxon>Tracheophyta</taxon>
        <taxon>Spermatophyta</taxon>
        <taxon>Magnoliopsida</taxon>
        <taxon>Liliopsida</taxon>
        <taxon>Poales</taxon>
        <taxon>Poaceae</taxon>
        <taxon>PACMAD clade</taxon>
        <taxon>Panicoideae</taxon>
        <taxon>Andropogonodae</taxon>
        <taxon>Andropogoneae</taxon>
        <taxon>Tripsacinae</taxon>
        <taxon>Zea</taxon>
    </lineage>
</organism>
<feature type="region of interest" description="Disordered" evidence="1">
    <location>
        <begin position="1"/>
        <end position="31"/>
    </location>
</feature>
<feature type="compositionally biased region" description="Polar residues" evidence="1">
    <location>
        <begin position="1"/>
        <end position="11"/>
    </location>
</feature>
<evidence type="ECO:0000256" key="1">
    <source>
        <dbReference type="SAM" id="MobiDB-lite"/>
    </source>
</evidence>